<dbReference type="STRING" id="80852.AWOD_I_2118"/>
<proteinExistence type="predicted"/>
<dbReference type="HOGENOM" id="CLU_859540_0_0_6"/>
<organism evidence="1 2">
    <name type="scientific">Aliivibrio wodanis</name>
    <dbReference type="NCBI Taxonomy" id="80852"/>
    <lineage>
        <taxon>Bacteria</taxon>
        <taxon>Pseudomonadati</taxon>
        <taxon>Pseudomonadota</taxon>
        <taxon>Gammaproteobacteria</taxon>
        <taxon>Vibrionales</taxon>
        <taxon>Vibrionaceae</taxon>
        <taxon>Aliivibrio</taxon>
    </lineage>
</organism>
<sequence length="323" mass="36627">MKNRFGLARNIPVSVKRKIRKNSKFGCVICRCGIYEYEHIEPEFSDALTHDADKMCLLCGQCHNKVTKGVLSKDTVFRHYKNIQNSLEAKNPWESFDLASNHIVIKIGNCRFEGAKELIRFGDKVILSIEPPEDGSGFPSLTGTFTKDDGSVLFSIENNEWQGCNDAWDIEFKGRELTIKTSAKKVALKLRLNPPKEIEVITLDLRIEDCHLYCDESKFRLGRILPDVEYYIGLDQLICYSPEAAIFIDNHKINNPILTEVTMHGGKGINLVGTGIWVGKNCPGMQIKGLFIEQATKLYTIETYAPFDKDLSYSRKILPPRLC</sequence>
<dbReference type="KEGG" id="awd:AWOD_I_2118"/>
<dbReference type="Proteomes" id="UP000032427">
    <property type="component" value="Chromosome 1"/>
</dbReference>
<evidence type="ECO:0008006" key="3">
    <source>
        <dbReference type="Google" id="ProtNLM"/>
    </source>
</evidence>
<dbReference type="CDD" id="cd00085">
    <property type="entry name" value="HNHc"/>
    <property type="match status" value="1"/>
</dbReference>
<dbReference type="InterPro" id="IPR003615">
    <property type="entry name" value="HNH_nuc"/>
</dbReference>
<reference evidence="2" key="1">
    <citation type="submission" date="2014-09" db="EMBL/GenBank/DDBJ databases">
        <authorList>
            <person name="Hjerde E."/>
        </authorList>
    </citation>
    <scope>NUCLEOTIDE SEQUENCE [LARGE SCALE GENOMIC DNA]</scope>
    <source>
        <strain evidence="2">06/09/139</strain>
    </source>
</reference>
<accession>A0A090INW8</accession>
<evidence type="ECO:0000313" key="2">
    <source>
        <dbReference type="Proteomes" id="UP000032427"/>
    </source>
</evidence>
<dbReference type="OrthoDB" id="9154548at2"/>
<evidence type="ECO:0000313" key="1">
    <source>
        <dbReference type="EMBL" id="CED72182.1"/>
    </source>
</evidence>
<name>A0A090INW8_9GAMM</name>
<protein>
    <recommendedName>
        <fullName evidence="3">HNH endonuclease</fullName>
    </recommendedName>
</protein>
<dbReference type="PATRIC" id="fig|80852.17.peg.2189"/>
<gene>
    <name evidence="1" type="ORF">AWOD_I_2118</name>
</gene>
<keyword evidence="2" id="KW-1185">Reference proteome</keyword>
<dbReference type="EMBL" id="LN554846">
    <property type="protein sequence ID" value="CED72182.1"/>
    <property type="molecule type" value="Genomic_DNA"/>
</dbReference>
<dbReference type="GeneID" id="28541695"/>
<dbReference type="AlphaFoldDB" id="A0A090INW8"/>